<feature type="domain" description="Solute-binding protein family 3/N-terminal" evidence="3">
    <location>
        <begin position="43"/>
        <end position="265"/>
    </location>
</feature>
<dbReference type="InterPro" id="IPR001638">
    <property type="entry name" value="Solute-binding_3/MltF_N"/>
</dbReference>
<comment type="caution">
    <text evidence="4">The sequence shown here is derived from an EMBL/GenBank/DDBJ whole genome shotgun (WGS) entry which is preliminary data.</text>
</comment>
<proteinExistence type="predicted"/>
<dbReference type="PANTHER" id="PTHR35936:SF17">
    <property type="entry name" value="ARGININE-BINDING EXTRACELLULAR PROTEIN ARTP"/>
    <property type="match status" value="1"/>
</dbReference>
<feature type="chain" id="PRO_5036902409" evidence="2">
    <location>
        <begin position="27"/>
        <end position="292"/>
    </location>
</feature>
<organism evidence="4 5">
    <name type="scientific">Pelagibius litoralis</name>
    <dbReference type="NCBI Taxonomy" id="374515"/>
    <lineage>
        <taxon>Bacteria</taxon>
        <taxon>Pseudomonadati</taxon>
        <taxon>Pseudomonadota</taxon>
        <taxon>Alphaproteobacteria</taxon>
        <taxon>Rhodospirillales</taxon>
        <taxon>Rhodovibrionaceae</taxon>
        <taxon>Pelagibius</taxon>
    </lineage>
</organism>
<feature type="signal peptide" evidence="2">
    <location>
        <begin position="1"/>
        <end position="26"/>
    </location>
</feature>
<evidence type="ECO:0000256" key="1">
    <source>
        <dbReference type="ARBA" id="ARBA00022729"/>
    </source>
</evidence>
<evidence type="ECO:0000313" key="4">
    <source>
        <dbReference type="EMBL" id="NIA70445.1"/>
    </source>
</evidence>
<evidence type="ECO:0000313" key="5">
    <source>
        <dbReference type="Proteomes" id="UP000761264"/>
    </source>
</evidence>
<dbReference type="PANTHER" id="PTHR35936">
    <property type="entry name" value="MEMBRANE-BOUND LYTIC MUREIN TRANSGLYCOSYLASE F"/>
    <property type="match status" value="1"/>
</dbReference>
<protein>
    <submittedName>
        <fullName evidence="4">Transporter substrate-binding domain-containing protein</fullName>
    </submittedName>
</protein>
<reference evidence="4" key="1">
    <citation type="submission" date="2020-03" db="EMBL/GenBank/DDBJ databases">
        <title>Genome of Pelagibius litoralis DSM 21314T.</title>
        <authorList>
            <person name="Wang G."/>
        </authorList>
    </citation>
    <scope>NUCLEOTIDE SEQUENCE</scope>
    <source>
        <strain evidence="4">DSM 21314</strain>
    </source>
</reference>
<keyword evidence="5" id="KW-1185">Reference proteome</keyword>
<keyword evidence="1 2" id="KW-0732">Signal</keyword>
<dbReference type="Gene3D" id="3.40.190.10">
    <property type="entry name" value="Periplasmic binding protein-like II"/>
    <property type="match status" value="2"/>
</dbReference>
<name>A0A967EZU0_9PROT</name>
<dbReference type="EMBL" id="JAAQPH010000014">
    <property type="protein sequence ID" value="NIA70445.1"/>
    <property type="molecule type" value="Genomic_DNA"/>
</dbReference>
<dbReference type="RefSeq" id="WP_167227063.1">
    <property type="nucleotide sequence ID" value="NZ_JAAQPH010000014.1"/>
</dbReference>
<sequence length="292" mass="32420">MKNLSRFKGTALLAAAVFGITAAAVAVPGHAQSTLQAIQERGKLLAGVRFDNPPSGYIDTRGNNIGFGPDLARAFAKHLGVELELVQVTSKNRIPLLLNGQIDADIGTTTPTKARDEVVDFSHVYVVDQARIMVRKGASTDPEDYFNSDTVAGGMQGSFYIDLWKQHSPDANMKEYQEFPDVVVALIQGKIDVLPTNKRNAYEIIEKLGARADNIEVGGAFFEDFMAIGLRENDSDWRDWVNWTLQRMWGDGSYQALYEKHFKTQPAFELGDAGRLQPGYEKVAKENDFWSQ</sequence>
<evidence type="ECO:0000259" key="3">
    <source>
        <dbReference type="SMART" id="SM00062"/>
    </source>
</evidence>
<accession>A0A967EZU0</accession>
<dbReference type="Pfam" id="PF00497">
    <property type="entry name" value="SBP_bac_3"/>
    <property type="match status" value="1"/>
</dbReference>
<dbReference type="AlphaFoldDB" id="A0A967EZU0"/>
<evidence type="ECO:0000256" key="2">
    <source>
        <dbReference type="SAM" id="SignalP"/>
    </source>
</evidence>
<gene>
    <name evidence="4" type="ORF">HBA54_17750</name>
</gene>
<dbReference type="Proteomes" id="UP000761264">
    <property type="component" value="Unassembled WGS sequence"/>
</dbReference>
<dbReference type="SMART" id="SM00062">
    <property type="entry name" value="PBPb"/>
    <property type="match status" value="1"/>
</dbReference>
<dbReference type="SUPFAM" id="SSF53850">
    <property type="entry name" value="Periplasmic binding protein-like II"/>
    <property type="match status" value="1"/>
</dbReference>